<accession>A0ABX0RZQ6</accession>
<dbReference type="EMBL" id="VWXC01000020">
    <property type="protein sequence ID" value="NIG21294.1"/>
    <property type="molecule type" value="Genomic_DNA"/>
</dbReference>
<proteinExistence type="predicted"/>
<dbReference type="Proteomes" id="UP001515780">
    <property type="component" value="Unassembled WGS sequence"/>
</dbReference>
<keyword evidence="2" id="KW-1185">Reference proteome</keyword>
<dbReference type="RefSeq" id="WP_166935726.1">
    <property type="nucleotide sequence ID" value="NZ_VWXC01000020.1"/>
</dbReference>
<sequence>MFPYKAPLRIKTIFQGLILLSMVKLTTFNVSASPLLLLEVAETVSNVNHFSEGIKRVNAIYDSTEILKLLTQVNEVPGPYYFKLEQYYIDYMKKGPQWIQKFYLDEGIPKNIYMKEIPPLEETSRDMKSFAYIVTGLNKDSCDMVHKALKNSFHYEYINQGGRINTSIKRKGECKDIDDNEIIVLR</sequence>
<reference evidence="1 2" key="1">
    <citation type="journal article" date="2019" name="bioRxiv">
        <title>Bacteria contribute to plant secondary compound degradation in a generalist herbivore system.</title>
        <authorList>
            <person name="Francoeur C.B."/>
            <person name="Khadempour L."/>
            <person name="Moreira-Soto R.D."/>
            <person name="Gotting K."/>
            <person name="Book A.J."/>
            <person name="Pinto-Tomas A.A."/>
            <person name="Keefover-Ring K."/>
            <person name="Currie C.R."/>
        </authorList>
    </citation>
    <scope>NUCLEOTIDE SEQUENCE [LARGE SCALE GENOMIC DNA]</scope>
    <source>
        <strain evidence="1">Al-1710</strain>
    </source>
</reference>
<comment type="caution">
    <text evidence="1">The sequence shown here is derived from an EMBL/GenBank/DDBJ whole genome shotgun (WGS) entry which is preliminary data.</text>
</comment>
<name>A0ABX0RZQ6_9GAMM</name>
<gene>
    <name evidence="1" type="ORF">F3J37_21715</name>
</gene>
<organism evidence="1 2">
    <name type="scientific">Candidatus Pantoea communis</name>
    <dbReference type="NCBI Taxonomy" id="2608354"/>
    <lineage>
        <taxon>Bacteria</taxon>
        <taxon>Pseudomonadati</taxon>
        <taxon>Pseudomonadota</taxon>
        <taxon>Gammaproteobacteria</taxon>
        <taxon>Enterobacterales</taxon>
        <taxon>Erwiniaceae</taxon>
        <taxon>Pantoea</taxon>
    </lineage>
</organism>
<evidence type="ECO:0000313" key="1">
    <source>
        <dbReference type="EMBL" id="NIG21294.1"/>
    </source>
</evidence>
<protein>
    <submittedName>
        <fullName evidence="1">Uncharacterized protein</fullName>
    </submittedName>
</protein>
<evidence type="ECO:0000313" key="2">
    <source>
        <dbReference type="Proteomes" id="UP001515780"/>
    </source>
</evidence>